<dbReference type="Proteomes" id="UP000505326">
    <property type="component" value="Segment"/>
</dbReference>
<sequence length="116" mass="12778">MNIANLDRMYAGLEIATLKFPQIRASQLLFLAAVARSPGCTQTELCQKLGVTMSAVSRNVDVFGSGKSKSERHKSFGLIEAKRDLDDERLILLSLTDKGNNFLKLVLEASYGNLED</sequence>
<dbReference type="InterPro" id="IPR036390">
    <property type="entry name" value="WH_DNA-bd_sf"/>
</dbReference>
<keyword evidence="3" id="KW-1185">Reference proteome</keyword>
<protein>
    <submittedName>
        <fullName evidence="2">Transcriptional regulators (MarR)</fullName>
    </submittedName>
</protein>
<proteinExistence type="predicted"/>
<dbReference type="Gene3D" id="1.10.10.10">
    <property type="entry name" value="Winged helix-like DNA-binding domain superfamily/Winged helix DNA-binding domain"/>
    <property type="match status" value="1"/>
</dbReference>
<dbReference type="InterPro" id="IPR036388">
    <property type="entry name" value="WH-like_DNA-bd_sf"/>
</dbReference>
<evidence type="ECO:0000259" key="1">
    <source>
        <dbReference type="Pfam" id="PF12802"/>
    </source>
</evidence>
<accession>A0A6S4P8P6</accession>
<dbReference type="GeneID" id="55412313"/>
<reference evidence="2 3" key="1">
    <citation type="journal article" date="2013" name="PLoS Genet.">
        <title>Expanding the Marine Virosphere Using Metagenomics.</title>
        <authorList>
            <person name="Mizuno C.M."/>
            <person name="Rodriguez-Valera F."/>
            <person name="Kimes N.E."/>
            <person name="Ghai R."/>
        </authorList>
    </citation>
    <scope>NUCLEOTIDE SEQUENCE [LARGE SCALE GENOMIC DNA]</scope>
    <source>
        <strain evidence="2">UvMED-CGR-U-MedDCM-OCT-S39-C11</strain>
    </source>
</reference>
<dbReference type="EMBL" id="AP013549">
    <property type="protein sequence ID" value="BAQ94479.1"/>
    <property type="molecule type" value="Genomic_DNA"/>
</dbReference>
<dbReference type="Pfam" id="PF12802">
    <property type="entry name" value="MarR_2"/>
    <property type="match status" value="1"/>
</dbReference>
<evidence type="ECO:0000313" key="2">
    <source>
        <dbReference type="EMBL" id="BAQ94479.1"/>
    </source>
</evidence>
<name>A0A6S4P8P6_9CAUD</name>
<dbReference type="SUPFAM" id="SSF46785">
    <property type="entry name" value="Winged helix' DNA-binding domain"/>
    <property type="match status" value="1"/>
</dbReference>
<evidence type="ECO:0000313" key="3">
    <source>
        <dbReference type="Proteomes" id="UP000505326"/>
    </source>
</evidence>
<dbReference type="KEGG" id="vg:55412313"/>
<dbReference type="RefSeq" id="YP_009777976.1">
    <property type="nucleotide sequence ID" value="NC_047708.1"/>
</dbReference>
<organism evidence="2 3">
    <name type="scientific">uncultured phage_MedDCM-OCT-S39-C11</name>
    <dbReference type="NCBI Taxonomy" id="2740805"/>
    <lineage>
        <taxon>Viruses</taxon>
        <taxon>Duplodnaviria</taxon>
        <taxon>Heunggongvirae</taxon>
        <taxon>Uroviricota</taxon>
        <taxon>Caudoviricetes</taxon>
        <taxon>Autographivirales</taxon>
        <taxon>Krakvirus</taxon>
        <taxon>Krakvirus S39C11</taxon>
    </lineage>
</organism>
<dbReference type="GO" id="GO:0003700">
    <property type="term" value="F:DNA-binding transcription factor activity"/>
    <property type="evidence" value="ECO:0007669"/>
    <property type="project" value="InterPro"/>
</dbReference>
<feature type="domain" description="HTH marR-type" evidence="1">
    <location>
        <begin position="26"/>
        <end position="62"/>
    </location>
</feature>
<dbReference type="InterPro" id="IPR000835">
    <property type="entry name" value="HTH_MarR-typ"/>
</dbReference>